<keyword evidence="2" id="KW-1185">Reference proteome</keyword>
<gene>
    <name evidence="1" type="ORF">SAMN05216598_4185</name>
</gene>
<dbReference type="EMBL" id="LT629777">
    <property type="protein sequence ID" value="SDT15507.1"/>
    <property type="molecule type" value="Genomic_DNA"/>
</dbReference>
<organism evidence="1 2">
    <name type="scientific">Pseudomonas asplenii</name>
    <dbReference type="NCBI Taxonomy" id="53407"/>
    <lineage>
        <taxon>Bacteria</taxon>
        <taxon>Pseudomonadati</taxon>
        <taxon>Pseudomonadota</taxon>
        <taxon>Gammaproteobacteria</taxon>
        <taxon>Pseudomonadales</taxon>
        <taxon>Pseudomonadaceae</taxon>
        <taxon>Pseudomonas</taxon>
    </lineage>
</organism>
<dbReference type="Proteomes" id="UP000199524">
    <property type="component" value="Chromosome I"/>
</dbReference>
<dbReference type="AlphaFoldDB" id="A0A1H1Y242"/>
<proteinExistence type="predicted"/>
<evidence type="ECO:0000313" key="2">
    <source>
        <dbReference type="Proteomes" id="UP000199524"/>
    </source>
</evidence>
<keyword evidence="1" id="KW-0472">Membrane</keyword>
<protein>
    <submittedName>
        <fullName evidence="1">Transmembrane transcriptional regulator (Anti-sigma factor RsiW)</fullName>
    </submittedName>
</protein>
<keyword evidence="1" id="KW-0812">Transmembrane</keyword>
<name>A0A1H1Y242_9PSED</name>
<accession>A0A1H1Y242</accession>
<sequence>MTDQFSHHMPSDELLVAFIDDQLDAEERARVAVAIAENPAVAARIDWLGRSSMPFQQAYDELLEQAPHSRLADMLETLGAQPARPSMSRRRFLAVAAGFMVAGVAADRLFQVWQAPKEQSEATWRSVVADYMTLYTKQTLDNLPNDETAQRAQLRTLDKDLGLTLEPDQVLLPGAQLKRAQMLEYDSEPIAQLAYMDTQYGPLALCITRAQKGTRPPTEEVRRGMNVVFWVGQTHAYMLIGRNPAAELHVMADLLRQRFAT</sequence>
<evidence type="ECO:0000313" key="1">
    <source>
        <dbReference type="EMBL" id="SDT15507.1"/>
    </source>
</evidence>
<dbReference type="RefSeq" id="WP_090208318.1">
    <property type="nucleotide sequence ID" value="NZ_LT629777.1"/>
</dbReference>
<dbReference type="GeneID" id="300209094"/>
<reference evidence="2" key="1">
    <citation type="submission" date="2016-10" db="EMBL/GenBank/DDBJ databases">
        <authorList>
            <person name="Varghese N."/>
            <person name="Submissions S."/>
        </authorList>
    </citation>
    <scope>NUCLEOTIDE SEQUENCE [LARGE SCALE GENOMIC DNA]</scope>
    <source>
        <strain evidence="2">ATCC 23835</strain>
    </source>
</reference>